<reference evidence="1 2" key="1">
    <citation type="submission" date="2018-11" db="EMBL/GenBank/DDBJ databases">
        <title>Sequencing the genomes of 1000 actinobacteria strains.</title>
        <authorList>
            <person name="Klenk H.-P."/>
        </authorList>
    </citation>
    <scope>NUCLEOTIDE SEQUENCE [LARGE SCALE GENOMIC DNA]</scope>
    <source>
        <strain evidence="1 2">DSM 43634</strain>
    </source>
</reference>
<evidence type="ECO:0000313" key="1">
    <source>
        <dbReference type="EMBL" id="ROP30035.1"/>
    </source>
</evidence>
<protein>
    <submittedName>
        <fullName evidence="1">Uncharacterized protein</fullName>
    </submittedName>
</protein>
<proteinExistence type="predicted"/>
<dbReference type="InterPro" id="IPR036894">
    <property type="entry name" value="YbaB-like_sf"/>
</dbReference>
<dbReference type="EMBL" id="RJKL01000001">
    <property type="protein sequence ID" value="ROP30035.1"/>
    <property type="molecule type" value="Genomic_DNA"/>
</dbReference>
<dbReference type="AlphaFoldDB" id="A0A3N1GIJ3"/>
<accession>A0A3N1GIJ3</accession>
<dbReference type="Proteomes" id="UP000271683">
    <property type="component" value="Unassembled WGS sequence"/>
</dbReference>
<evidence type="ECO:0000313" key="2">
    <source>
        <dbReference type="Proteomes" id="UP000271683"/>
    </source>
</evidence>
<dbReference type="Gene3D" id="3.30.1310.10">
    <property type="entry name" value="Nucleoid-associated protein YbaB-like domain"/>
    <property type="match status" value="1"/>
</dbReference>
<comment type="caution">
    <text evidence="1">The sequence shown here is derived from an EMBL/GenBank/DDBJ whole genome shotgun (WGS) entry which is preliminary data.</text>
</comment>
<organism evidence="1 2">
    <name type="scientific">Couchioplanes caeruleus</name>
    <dbReference type="NCBI Taxonomy" id="56438"/>
    <lineage>
        <taxon>Bacteria</taxon>
        <taxon>Bacillati</taxon>
        <taxon>Actinomycetota</taxon>
        <taxon>Actinomycetes</taxon>
        <taxon>Micromonosporales</taxon>
        <taxon>Micromonosporaceae</taxon>
        <taxon>Couchioplanes</taxon>
    </lineage>
</organism>
<sequence length="218" mass="23458">MSYGDNRVGDARRFLGDLEDLVSRAAPGQPVRGLEQIDGTDSSGTVYAVVDLTGALLRIGLDDSWWEQVGPRTVGPAILQAVRGAKDKAAAARMMLHQHGHEVPAPAYDPASAFTDMPPVPLPDYDSERFQDVLARNLRRAEEILTNADRFSRLQEPGAERTVSGPRGLFSVVVRGSQIIEARVDTFMVGPGSGAELALDARDALRAVQSPRVLTGEA</sequence>
<gene>
    <name evidence="1" type="ORF">EDD30_2866</name>
</gene>
<name>A0A3N1GIJ3_9ACTN</name>